<comment type="caution">
    <text evidence="1">The sequence shown here is derived from an EMBL/GenBank/DDBJ whole genome shotgun (WGS) entry which is preliminary data.</text>
</comment>
<name>A0A6S7H9P3_PARCT</name>
<reference evidence="1" key="1">
    <citation type="submission" date="2020-04" db="EMBL/GenBank/DDBJ databases">
        <authorList>
            <person name="Alioto T."/>
            <person name="Alioto T."/>
            <person name="Gomez Garrido J."/>
        </authorList>
    </citation>
    <scope>NUCLEOTIDE SEQUENCE</scope>
    <source>
        <strain evidence="1">A484AB</strain>
    </source>
</reference>
<protein>
    <submittedName>
        <fullName evidence="1">Uncharacterized protein</fullName>
    </submittedName>
</protein>
<organism evidence="1 2">
    <name type="scientific">Paramuricea clavata</name>
    <name type="common">Red gorgonian</name>
    <name type="synonym">Violescent sea-whip</name>
    <dbReference type="NCBI Taxonomy" id="317549"/>
    <lineage>
        <taxon>Eukaryota</taxon>
        <taxon>Metazoa</taxon>
        <taxon>Cnidaria</taxon>
        <taxon>Anthozoa</taxon>
        <taxon>Octocorallia</taxon>
        <taxon>Malacalcyonacea</taxon>
        <taxon>Plexauridae</taxon>
        <taxon>Paramuricea</taxon>
    </lineage>
</organism>
<accession>A0A6S7H9P3</accession>
<dbReference type="AlphaFoldDB" id="A0A6S7H9P3"/>
<dbReference type="Proteomes" id="UP001152795">
    <property type="component" value="Unassembled WGS sequence"/>
</dbReference>
<evidence type="ECO:0000313" key="2">
    <source>
        <dbReference type="Proteomes" id="UP001152795"/>
    </source>
</evidence>
<proteinExistence type="predicted"/>
<dbReference type="EMBL" id="CACRXK020002162">
    <property type="protein sequence ID" value="CAB3992980.1"/>
    <property type="molecule type" value="Genomic_DNA"/>
</dbReference>
<sequence length="79" mass="9135">MAQFVGGAYIGATAVREDFHLNAKHANEPKDNIRAQDADEAVAQKTSWFKKRPKVSLRIRETCTRRGQFRWKKIKPDYS</sequence>
<gene>
    <name evidence="1" type="ORF">PACLA_8A011036</name>
</gene>
<keyword evidence="2" id="KW-1185">Reference proteome</keyword>
<evidence type="ECO:0000313" key="1">
    <source>
        <dbReference type="EMBL" id="CAB3992980.1"/>
    </source>
</evidence>